<reference evidence="3" key="3">
    <citation type="submission" date="2015-06" db="UniProtKB">
        <authorList>
            <consortium name="EnsemblMetazoa"/>
        </authorList>
    </citation>
    <scope>IDENTIFICATION</scope>
</reference>
<dbReference type="OrthoDB" id="6314346at2759"/>
<dbReference type="OMA" id="GGKYRPC"/>
<reference evidence="2 4" key="2">
    <citation type="journal article" date="2013" name="Nature">
        <title>Insights into bilaterian evolution from three spiralian genomes.</title>
        <authorList>
            <person name="Simakov O."/>
            <person name="Marletaz F."/>
            <person name="Cho S.J."/>
            <person name="Edsinger-Gonzales E."/>
            <person name="Havlak P."/>
            <person name="Hellsten U."/>
            <person name="Kuo D.H."/>
            <person name="Larsson T."/>
            <person name="Lv J."/>
            <person name="Arendt D."/>
            <person name="Savage R."/>
            <person name="Osoegawa K."/>
            <person name="de Jong P."/>
            <person name="Grimwood J."/>
            <person name="Chapman J.A."/>
            <person name="Shapiro H."/>
            <person name="Aerts A."/>
            <person name="Otillar R.P."/>
            <person name="Terry A.Y."/>
            <person name="Boore J.L."/>
            <person name="Grigoriev I.V."/>
            <person name="Lindberg D.R."/>
            <person name="Seaver E.C."/>
            <person name="Weisblat D.A."/>
            <person name="Putnam N.H."/>
            <person name="Rokhsar D.S."/>
        </authorList>
    </citation>
    <scope>NUCLEOTIDE SEQUENCE</scope>
    <source>
        <strain evidence="2 4">I ESC-2004</strain>
    </source>
</reference>
<keyword evidence="4" id="KW-1185">Reference proteome</keyword>
<dbReference type="EMBL" id="AMQN01038883">
    <property type="status" value="NOT_ANNOTATED_CDS"/>
    <property type="molecule type" value="Genomic_DNA"/>
</dbReference>
<evidence type="ECO:0000313" key="2">
    <source>
        <dbReference type="EMBL" id="ELU14165.1"/>
    </source>
</evidence>
<gene>
    <name evidence="2" type="ORF">CAPTEDRAFT_223786</name>
</gene>
<feature type="signal peptide" evidence="1">
    <location>
        <begin position="1"/>
        <end position="15"/>
    </location>
</feature>
<proteinExistence type="predicted"/>
<evidence type="ECO:0000313" key="4">
    <source>
        <dbReference type="Proteomes" id="UP000014760"/>
    </source>
</evidence>
<dbReference type="HOGENOM" id="CLU_114671_0_0_1"/>
<dbReference type="EMBL" id="KB294738">
    <property type="protein sequence ID" value="ELU14165.1"/>
    <property type="molecule type" value="Genomic_DNA"/>
</dbReference>
<keyword evidence="1" id="KW-0732">Signal</keyword>
<dbReference type="EnsemblMetazoa" id="CapteT223786">
    <property type="protein sequence ID" value="CapteP223786"/>
    <property type="gene ID" value="CapteG223786"/>
</dbReference>
<reference evidence="4" key="1">
    <citation type="submission" date="2012-12" db="EMBL/GenBank/DDBJ databases">
        <authorList>
            <person name="Hellsten U."/>
            <person name="Grimwood J."/>
            <person name="Chapman J.A."/>
            <person name="Shapiro H."/>
            <person name="Aerts A."/>
            <person name="Otillar R.P."/>
            <person name="Terry A.Y."/>
            <person name="Boore J.L."/>
            <person name="Simakov O."/>
            <person name="Marletaz F."/>
            <person name="Cho S.-J."/>
            <person name="Edsinger-Gonzales E."/>
            <person name="Havlak P."/>
            <person name="Kuo D.-H."/>
            <person name="Larsson T."/>
            <person name="Lv J."/>
            <person name="Arendt D."/>
            <person name="Savage R."/>
            <person name="Osoegawa K."/>
            <person name="de Jong P."/>
            <person name="Lindberg D.R."/>
            <person name="Seaver E.C."/>
            <person name="Weisblat D.A."/>
            <person name="Putnam N.H."/>
            <person name="Grigoriev I.V."/>
            <person name="Rokhsar D.S."/>
        </authorList>
    </citation>
    <scope>NUCLEOTIDE SEQUENCE</scope>
    <source>
        <strain evidence="4">I ESC-2004</strain>
    </source>
</reference>
<name>R7VEU3_CAPTE</name>
<protein>
    <recommendedName>
        <fullName evidence="5">Chitin-binding type-2 domain-containing protein</fullName>
    </recommendedName>
</protein>
<evidence type="ECO:0000313" key="3">
    <source>
        <dbReference type="EnsemblMetazoa" id="CapteP223786"/>
    </source>
</evidence>
<feature type="chain" id="PRO_5011952058" description="Chitin-binding type-2 domain-containing protein" evidence="1">
    <location>
        <begin position="16"/>
        <end position="223"/>
    </location>
</feature>
<sequence length="223" mass="23717">MISLCVLLVAAVASASDVKKVVETKQVSYQSTGRAVYHGAYPGKCGNDGLYYNDYSSFVVCTNGNAYIQQCAPGSKNSGLKNYNYGNSYSYRDFCDVNLVDDGYTLYNGGYNTGYHGNAAASYGHNAGYGVNTGYGYNNVGYGYNNPGYGYNSGYGGYNAGYGPVNNAYGSFGYNAGFNSGYGHNGYRGNNGYAGYGGYGDKTHGASYQKTEYKSYGAEANAH</sequence>
<accession>R7VEU3</accession>
<dbReference type="AlphaFoldDB" id="R7VEU3"/>
<dbReference type="Proteomes" id="UP000014760">
    <property type="component" value="Unassembled WGS sequence"/>
</dbReference>
<organism evidence="2">
    <name type="scientific">Capitella teleta</name>
    <name type="common">Polychaete worm</name>
    <dbReference type="NCBI Taxonomy" id="283909"/>
    <lineage>
        <taxon>Eukaryota</taxon>
        <taxon>Metazoa</taxon>
        <taxon>Spiralia</taxon>
        <taxon>Lophotrochozoa</taxon>
        <taxon>Annelida</taxon>
        <taxon>Polychaeta</taxon>
        <taxon>Sedentaria</taxon>
        <taxon>Scolecida</taxon>
        <taxon>Capitellidae</taxon>
        <taxon>Capitella</taxon>
    </lineage>
</organism>
<evidence type="ECO:0008006" key="5">
    <source>
        <dbReference type="Google" id="ProtNLM"/>
    </source>
</evidence>
<evidence type="ECO:0000256" key="1">
    <source>
        <dbReference type="SAM" id="SignalP"/>
    </source>
</evidence>